<evidence type="ECO:0000313" key="2">
    <source>
        <dbReference type="Proteomes" id="UP000004221"/>
    </source>
</evidence>
<dbReference type="OrthoDB" id="8410610at2"/>
<keyword evidence="2" id="KW-1185">Reference proteome</keyword>
<proteinExistence type="predicted"/>
<organism evidence="1 2">
    <name type="scientific">Nitrolancea hollandica Lb</name>
    <dbReference type="NCBI Taxonomy" id="1129897"/>
    <lineage>
        <taxon>Bacteria</taxon>
        <taxon>Pseudomonadati</taxon>
        <taxon>Thermomicrobiota</taxon>
        <taxon>Thermomicrobia</taxon>
        <taxon>Sphaerobacterales</taxon>
        <taxon>Sphaerobacterineae</taxon>
        <taxon>Sphaerobacteraceae</taxon>
        <taxon>Nitrolancea</taxon>
    </lineage>
</organism>
<dbReference type="Proteomes" id="UP000004221">
    <property type="component" value="Unassembled WGS sequence"/>
</dbReference>
<accession>I4ECL1</accession>
<dbReference type="RefSeq" id="WP_008474565.1">
    <property type="nucleotide sequence ID" value="NZ_CAGS01000015.1"/>
</dbReference>
<sequence length="134" mass="15171">MSDQRAVSGEPVPDNRFGYPPAVWETAREEMRRVLSERAKIRGIIGYAELISEVSAIQFERHSAPFTAMLQEVAALEDAAGRGMITAVVIHKYRDKLPGPEFFVLAERLGRDTSDRARCWSDEVERVYGAWSRD</sequence>
<comment type="caution">
    <text evidence="1">The sequence shown here is derived from an EMBL/GenBank/DDBJ whole genome shotgun (WGS) entry which is preliminary data.</text>
</comment>
<dbReference type="AlphaFoldDB" id="I4ECL1"/>
<name>I4ECL1_9BACT</name>
<evidence type="ECO:0000313" key="1">
    <source>
        <dbReference type="EMBL" id="CCF82423.1"/>
    </source>
</evidence>
<gene>
    <name evidence="1" type="ORF">NITHO_1110005</name>
</gene>
<reference evidence="1 2" key="1">
    <citation type="journal article" date="2012" name="ISME J.">
        <title>Nitrification expanded: discovery, physiology and genomics of a nitrite-oxidizing bacterium from the phylum Chloroflexi.</title>
        <authorList>
            <person name="Sorokin D.Y."/>
            <person name="Lucker S."/>
            <person name="Vejmelkova D."/>
            <person name="Kostrikina N.A."/>
            <person name="Kleerebezem R."/>
            <person name="Rijpstra W.I."/>
            <person name="Damste J.S."/>
            <person name="Le Paslier D."/>
            <person name="Muyzer G."/>
            <person name="Wagner M."/>
            <person name="van Loosdrecht M.C."/>
            <person name="Daims H."/>
        </authorList>
    </citation>
    <scope>NUCLEOTIDE SEQUENCE [LARGE SCALE GENOMIC DNA]</scope>
    <source>
        <strain evidence="2">none</strain>
    </source>
</reference>
<protein>
    <submittedName>
        <fullName evidence="1">Uncharacterized protein</fullName>
    </submittedName>
</protein>
<dbReference type="EMBL" id="CAGS01000015">
    <property type="protein sequence ID" value="CCF82423.1"/>
    <property type="molecule type" value="Genomic_DNA"/>
</dbReference>